<dbReference type="Proteomes" id="UP001161757">
    <property type="component" value="Unassembled WGS sequence"/>
</dbReference>
<accession>A0AAN6F2N2</accession>
<feature type="region of interest" description="Disordered" evidence="1">
    <location>
        <begin position="76"/>
        <end position="101"/>
    </location>
</feature>
<proteinExistence type="predicted"/>
<dbReference type="AlphaFoldDB" id="A0AAN6F2N2"/>
<organism evidence="2 3">
    <name type="scientific">Exophiala dermatitidis</name>
    <name type="common">Black yeast-like fungus</name>
    <name type="synonym">Wangiella dermatitidis</name>
    <dbReference type="NCBI Taxonomy" id="5970"/>
    <lineage>
        <taxon>Eukaryota</taxon>
        <taxon>Fungi</taxon>
        <taxon>Dikarya</taxon>
        <taxon>Ascomycota</taxon>
        <taxon>Pezizomycotina</taxon>
        <taxon>Eurotiomycetes</taxon>
        <taxon>Chaetothyriomycetidae</taxon>
        <taxon>Chaetothyriales</taxon>
        <taxon>Herpotrichiellaceae</taxon>
        <taxon>Exophiala</taxon>
    </lineage>
</organism>
<gene>
    <name evidence="2" type="ORF">HRR80_000863</name>
</gene>
<evidence type="ECO:0000313" key="2">
    <source>
        <dbReference type="EMBL" id="KAJ8996127.1"/>
    </source>
</evidence>
<evidence type="ECO:0000313" key="3">
    <source>
        <dbReference type="Proteomes" id="UP001161757"/>
    </source>
</evidence>
<sequence>MLDPSCYDQRLPAAAQSMATQTLAGHLCLLVGENDHTVQSSQASDSNSQQPNGGQLPYYHRYLVGCCGYHMQLDHGRPAFPSPQDPEVEAPAVDSMLVHRT</sequence>
<evidence type="ECO:0000256" key="1">
    <source>
        <dbReference type="SAM" id="MobiDB-lite"/>
    </source>
</evidence>
<reference evidence="2" key="1">
    <citation type="submission" date="2023-01" db="EMBL/GenBank/DDBJ databases">
        <title>Exophiala dermititidis isolated from Cystic Fibrosis Patient.</title>
        <authorList>
            <person name="Kurbessoian T."/>
            <person name="Crocker A."/>
            <person name="Murante D."/>
            <person name="Hogan D.A."/>
            <person name="Stajich J.E."/>
        </authorList>
    </citation>
    <scope>NUCLEOTIDE SEQUENCE</scope>
    <source>
        <strain evidence="2">Ex8</strain>
    </source>
</reference>
<name>A0AAN6F2N2_EXODE</name>
<feature type="region of interest" description="Disordered" evidence="1">
    <location>
        <begin position="36"/>
        <end position="55"/>
    </location>
</feature>
<feature type="compositionally biased region" description="Low complexity" evidence="1">
    <location>
        <begin position="39"/>
        <end position="50"/>
    </location>
</feature>
<dbReference type="EMBL" id="JAJGCB010000001">
    <property type="protein sequence ID" value="KAJ8996127.1"/>
    <property type="molecule type" value="Genomic_DNA"/>
</dbReference>
<protein>
    <submittedName>
        <fullName evidence="2">Uncharacterized protein</fullName>
    </submittedName>
</protein>
<comment type="caution">
    <text evidence="2">The sequence shown here is derived from an EMBL/GenBank/DDBJ whole genome shotgun (WGS) entry which is preliminary data.</text>
</comment>